<feature type="signal peptide" evidence="1">
    <location>
        <begin position="1"/>
        <end position="21"/>
    </location>
</feature>
<reference evidence="2 3" key="1">
    <citation type="submission" date="2020-12" db="EMBL/GenBank/DDBJ databases">
        <title>Geomonas sp. Red259, isolated from paddy soil.</title>
        <authorList>
            <person name="Xu Z."/>
            <person name="Zhang Z."/>
            <person name="Masuda Y."/>
            <person name="Itoh H."/>
            <person name="Senoo K."/>
        </authorList>
    </citation>
    <scope>NUCLEOTIDE SEQUENCE [LARGE SCALE GENOMIC DNA]</scope>
    <source>
        <strain evidence="2 3">Red259</strain>
    </source>
</reference>
<protein>
    <submittedName>
        <fullName evidence="2">Cytochrome c</fullName>
    </submittedName>
</protein>
<name>A0ABS0YTM7_9BACT</name>
<keyword evidence="1" id="KW-0732">Signal</keyword>
<dbReference type="Gene3D" id="1.20.120.10">
    <property type="entry name" value="Cytochrome c/b562"/>
    <property type="match status" value="1"/>
</dbReference>
<organism evidence="2 3">
    <name type="scientific">Geomonas propionica</name>
    <dbReference type="NCBI Taxonomy" id="2798582"/>
    <lineage>
        <taxon>Bacteria</taxon>
        <taxon>Pseudomonadati</taxon>
        <taxon>Thermodesulfobacteriota</taxon>
        <taxon>Desulfuromonadia</taxon>
        <taxon>Geobacterales</taxon>
        <taxon>Geobacteraceae</taxon>
        <taxon>Geomonas</taxon>
    </lineage>
</organism>
<gene>
    <name evidence="2" type="ORF">JFN90_11790</name>
</gene>
<dbReference type="Pfam" id="PF01322">
    <property type="entry name" value="Cytochrom_C_2"/>
    <property type="match status" value="1"/>
</dbReference>
<feature type="chain" id="PRO_5046227118" evidence="1">
    <location>
        <begin position="22"/>
        <end position="140"/>
    </location>
</feature>
<proteinExistence type="predicted"/>
<evidence type="ECO:0000313" key="2">
    <source>
        <dbReference type="EMBL" id="MBJ6800812.1"/>
    </source>
</evidence>
<comment type="caution">
    <text evidence="2">The sequence shown here is derived from an EMBL/GenBank/DDBJ whole genome shotgun (WGS) entry which is preliminary data.</text>
</comment>
<dbReference type="InterPro" id="IPR002321">
    <property type="entry name" value="Cyt_c_II"/>
</dbReference>
<keyword evidence="3" id="KW-1185">Reference proteome</keyword>
<dbReference type="RefSeq" id="WP_199395317.1">
    <property type="nucleotide sequence ID" value="NZ_JAEMHK010000008.1"/>
</dbReference>
<dbReference type="InterPro" id="IPR010980">
    <property type="entry name" value="Cyt_c/b562"/>
</dbReference>
<dbReference type="PROSITE" id="PS51009">
    <property type="entry name" value="CYTCII"/>
    <property type="match status" value="1"/>
</dbReference>
<dbReference type="EMBL" id="JAEMHK010000008">
    <property type="protein sequence ID" value="MBJ6800812.1"/>
    <property type="molecule type" value="Genomic_DNA"/>
</dbReference>
<dbReference type="SUPFAM" id="SSF47175">
    <property type="entry name" value="Cytochromes"/>
    <property type="match status" value="1"/>
</dbReference>
<evidence type="ECO:0000313" key="3">
    <source>
        <dbReference type="Proteomes" id="UP000641025"/>
    </source>
</evidence>
<dbReference type="Proteomes" id="UP000641025">
    <property type="component" value="Unassembled WGS sequence"/>
</dbReference>
<sequence length="140" mass="15300">MYKGMTIVAAAFLLSYAVADAHENHEHVKHHTDVQMAKLHKMMPRYAKAQALIQASLEKGDVKGVVKQADYILSTTADLKKSTPHKNVEKLNEFQGLAGDLEHDIRGLADAAKKGDLEGARAAFASAARQCNSCHAKFRS</sequence>
<accession>A0ABS0YTM7</accession>
<evidence type="ECO:0000256" key="1">
    <source>
        <dbReference type="SAM" id="SignalP"/>
    </source>
</evidence>